<sequence>MLPFRCCAVLKMKPWTRSRCIWTAAIFVLQKLSTTSTDSRVRRRATRSIAAQNAAKRGATLTAFFAKNMYFADQERTGKDLEGIKDSRELTQLLF</sequence>
<protein>
    <submittedName>
        <fullName evidence="1">Uncharacterized protein</fullName>
    </submittedName>
</protein>
<evidence type="ECO:0000313" key="1">
    <source>
        <dbReference type="EnsemblMetazoa" id="CJA37039.1"/>
    </source>
</evidence>
<dbReference type="EnsemblMetazoa" id="CJA37039.1">
    <property type="protein sequence ID" value="CJA37039.1"/>
    <property type="gene ID" value="WBGene00212886"/>
</dbReference>
<keyword evidence="2" id="KW-1185">Reference proteome</keyword>
<organism evidence="1 2">
    <name type="scientific">Caenorhabditis japonica</name>
    <dbReference type="NCBI Taxonomy" id="281687"/>
    <lineage>
        <taxon>Eukaryota</taxon>
        <taxon>Metazoa</taxon>
        <taxon>Ecdysozoa</taxon>
        <taxon>Nematoda</taxon>
        <taxon>Chromadorea</taxon>
        <taxon>Rhabditida</taxon>
        <taxon>Rhabditina</taxon>
        <taxon>Rhabditomorpha</taxon>
        <taxon>Rhabditoidea</taxon>
        <taxon>Rhabditidae</taxon>
        <taxon>Peloderinae</taxon>
        <taxon>Caenorhabditis</taxon>
    </lineage>
</organism>
<proteinExistence type="predicted"/>
<dbReference type="Proteomes" id="UP000005237">
    <property type="component" value="Unassembled WGS sequence"/>
</dbReference>
<reference evidence="2" key="1">
    <citation type="submission" date="2010-08" db="EMBL/GenBank/DDBJ databases">
        <authorList>
            <consortium name="Caenorhabditis japonica Sequencing Consortium"/>
            <person name="Wilson R.K."/>
        </authorList>
    </citation>
    <scope>NUCLEOTIDE SEQUENCE [LARGE SCALE GENOMIC DNA]</scope>
    <source>
        <strain evidence="2">DF5081</strain>
    </source>
</reference>
<accession>A0A8R1EIB2</accession>
<evidence type="ECO:0000313" key="2">
    <source>
        <dbReference type="Proteomes" id="UP000005237"/>
    </source>
</evidence>
<dbReference type="AlphaFoldDB" id="A0A8R1EIB2"/>
<name>A0A8R1EIB2_CAEJA</name>
<reference evidence="1" key="2">
    <citation type="submission" date="2022-06" db="UniProtKB">
        <authorList>
            <consortium name="EnsemblMetazoa"/>
        </authorList>
    </citation>
    <scope>IDENTIFICATION</scope>
    <source>
        <strain evidence="1">DF5081</strain>
    </source>
</reference>